<name>A0A914IHG7_GLORO</name>
<feature type="region of interest" description="Disordered" evidence="1">
    <location>
        <begin position="173"/>
        <end position="195"/>
    </location>
</feature>
<reference evidence="3" key="1">
    <citation type="submission" date="2022-11" db="UniProtKB">
        <authorList>
            <consortium name="WormBaseParasite"/>
        </authorList>
    </citation>
    <scope>IDENTIFICATION</scope>
</reference>
<keyword evidence="2" id="KW-1185">Reference proteome</keyword>
<dbReference type="Proteomes" id="UP000887572">
    <property type="component" value="Unplaced"/>
</dbReference>
<dbReference type="AlphaFoldDB" id="A0A914IHG7"/>
<evidence type="ECO:0000256" key="1">
    <source>
        <dbReference type="SAM" id="MobiDB-lite"/>
    </source>
</evidence>
<feature type="compositionally biased region" description="Polar residues" evidence="1">
    <location>
        <begin position="177"/>
        <end position="186"/>
    </location>
</feature>
<sequence length="221" mass="25467">MALVRFNETKSNRGEFCFPTNPLNNFENESRTEEGHCRNPLSNFTVEITQHHLPHIKLGVHKSKDNELNENKVSYELKTELVCIDYKEENKKDYFHTEKMDGCSMTSKSSSSFVSTNTNLQLLPMLNFEDELFGVQDSDVSFVTAWDPLSDVDREESDDSNWDDIDPELQTLRAVSESPSDNNSGEKSPLRVLSPWNADDKSPEFIKSNVVSCYGRRWKWK</sequence>
<organism evidence="2 3">
    <name type="scientific">Globodera rostochiensis</name>
    <name type="common">Golden nematode worm</name>
    <name type="synonym">Heterodera rostochiensis</name>
    <dbReference type="NCBI Taxonomy" id="31243"/>
    <lineage>
        <taxon>Eukaryota</taxon>
        <taxon>Metazoa</taxon>
        <taxon>Ecdysozoa</taxon>
        <taxon>Nematoda</taxon>
        <taxon>Chromadorea</taxon>
        <taxon>Rhabditida</taxon>
        <taxon>Tylenchina</taxon>
        <taxon>Tylenchomorpha</taxon>
        <taxon>Tylenchoidea</taxon>
        <taxon>Heteroderidae</taxon>
        <taxon>Heteroderinae</taxon>
        <taxon>Globodera</taxon>
    </lineage>
</organism>
<evidence type="ECO:0000313" key="3">
    <source>
        <dbReference type="WBParaSite" id="Gr19_v10_g9951.t1"/>
    </source>
</evidence>
<accession>A0A914IHG7</accession>
<dbReference type="WBParaSite" id="Gr19_v10_g9951.t1">
    <property type="protein sequence ID" value="Gr19_v10_g9951.t1"/>
    <property type="gene ID" value="Gr19_v10_g9951"/>
</dbReference>
<proteinExistence type="predicted"/>
<evidence type="ECO:0000313" key="2">
    <source>
        <dbReference type="Proteomes" id="UP000887572"/>
    </source>
</evidence>
<protein>
    <submittedName>
        <fullName evidence="3">Uncharacterized protein</fullName>
    </submittedName>
</protein>